<evidence type="ECO:0000259" key="2">
    <source>
        <dbReference type="Pfam" id="PF00561"/>
    </source>
</evidence>
<accession>A0ABU1X740</accession>
<dbReference type="InterPro" id="IPR029058">
    <property type="entry name" value="AB_hydrolase_fold"/>
</dbReference>
<proteinExistence type="predicted"/>
<dbReference type="RefSeq" id="WP_310227634.1">
    <property type="nucleotide sequence ID" value="NZ_JAVDWV010000029.1"/>
</dbReference>
<dbReference type="PRINTS" id="PR00111">
    <property type="entry name" value="ABHYDROLASE"/>
</dbReference>
<dbReference type="SUPFAM" id="SSF53474">
    <property type="entry name" value="alpha/beta-Hydrolases"/>
    <property type="match status" value="1"/>
</dbReference>
<dbReference type="PANTHER" id="PTHR43798:SF31">
    <property type="entry name" value="AB HYDROLASE SUPERFAMILY PROTEIN YCLE"/>
    <property type="match status" value="1"/>
</dbReference>
<keyword evidence="1" id="KW-0378">Hydrolase</keyword>
<dbReference type="Proteomes" id="UP001267638">
    <property type="component" value="Unassembled WGS sequence"/>
</dbReference>
<feature type="domain" description="AB hydrolase-1" evidence="2">
    <location>
        <begin position="26"/>
        <end position="257"/>
    </location>
</feature>
<dbReference type="Pfam" id="PF00561">
    <property type="entry name" value="Abhydrolase_1"/>
    <property type="match status" value="1"/>
</dbReference>
<evidence type="ECO:0000313" key="4">
    <source>
        <dbReference type="Proteomes" id="UP001267638"/>
    </source>
</evidence>
<dbReference type="InterPro" id="IPR000073">
    <property type="entry name" value="AB_hydrolase_1"/>
</dbReference>
<reference evidence="3 4" key="1">
    <citation type="submission" date="2023-07" db="EMBL/GenBank/DDBJ databases">
        <title>Sorghum-associated microbial communities from plants grown in Nebraska, USA.</title>
        <authorList>
            <person name="Schachtman D."/>
        </authorList>
    </citation>
    <scope>NUCLEOTIDE SEQUENCE [LARGE SCALE GENOMIC DNA]</scope>
    <source>
        <strain evidence="3 4">4256</strain>
    </source>
</reference>
<protein>
    <submittedName>
        <fullName evidence="3">Pimeloyl-ACP methyl ester carboxylesterase</fullName>
    </submittedName>
</protein>
<keyword evidence="4" id="KW-1185">Reference proteome</keyword>
<dbReference type="EMBL" id="JAVDWV010000029">
    <property type="protein sequence ID" value="MDR7157104.1"/>
    <property type="molecule type" value="Genomic_DNA"/>
</dbReference>
<evidence type="ECO:0000313" key="3">
    <source>
        <dbReference type="EMBL" id="MDR7157104.1"/>
    </source>
</evidence>
<evidence type="ECO:0000256" key="1">
    <source>
        <dbReference type="ARBA" id="ARBA00022801"/>
    </source>
</evidence>
<comment type="caution">
    <text evidence="3">The sequence shown here is derived from an EMBL/GenBank/DDBJ whole genome shotgun (WGS) entry which is preliminary data.</text>
</comment>
<gene>
    <name evidence="3" type="ORF">J2W40_003952</name>
</gene>
<name>A0ABU1X740_SPHXE</name>
<sequence length="281" mass="30912">MSVHKVVGGGGVFLHVQEWGNPAGRPILLIHGWSQNHLCWAKQFESELAEQFRLVAFDLRGHGNSDAPSQAESYVDGDEWADDVSAVIDALDLHRPVLVGWSYGGFVIMDYVRKYGSERIGGINFVGAAVVLKGDELHLLGDVFLTNAPLAASEDPSISIQAILNFLHGCFSVDVGRDVFETVIAFNMMVKPRVRGFLAQRELDFRPEMSRLNVPVLVSQGMEDKIVLPAMADVILNTIPGATASLYDHVGHAPFLEQADRFNRELTDLVKWGEQAENVSS</sequence>
<dbReference type="PANTHER" id="PTHR43798">
    <property type="entry name" value="MONOACYLGLYCEROL LIPASE"/>
    <property type="match status" value="1"/>
</dbReference>
<dbReference type="InterPro" id="IPR050266">
    <property type="entry name" value="AB_hydrolase_sf"/>
</dbReference>
<dbReference type="Gene3D" id="3.40.50.1820">
    <property type="entry name" value="alpha/beta hydrolase"/>
    <property type="match status" value="1"/>
</dbReference>
<organism evidence="3 4">
    <name type="scientific">Sphingobium xenophagum</name>
    <dbReference type="NCBI Taxonomy" id="121428"/>
    <lineage>
        <taxon>Bacteria</taxon>
        <taxon>Pseudomonadati</taxon>
        <taxon>Pseudomonadota</taxon>
        <taxon>Alphaproteobacteria</taxon>
        <taxon>Sphingomonadales</taxon>
        <taxon>Sphingomonadaceae</taxon>
        <taxon>Sphingobium</taxon>
    </lineage>
</organism>